<evidence type="ECO:0000256" key="5">
    <source>
        <dbReference type="ARBA" id="ARBA00022842"/>
    </source>
</evidence>
<dbReference type="InterPro" id="IPR013482">
    <property type="entry name" value="Molybde_CF_guanTrfase"/>
</dbReference>
<feature type="domain" description="MobA-like NTP transferase" evidence="9">
    <location>
        <begin position="4"/>
        <end position="148"/>
    </location>
</feature>
<evidence type="ECO:0000259" key="9">
    <source>
        <dbReference type="Pfam" id="PF12804"/>
    </source>
</evidence>
<comment type="function">
    <text evidence="8">Transfers a GMP moiety from GTP to Mo-molybdopterin (Mo-MPT) cofactor (Moco or molybdenum cofactor) to form Mo-molybdopterin guanine dinucleotide (Mo-MGD) cofactor.</text>
</comment>
<feature type="binding site" evidence="8">
    <location>
        <position position="67"/>
    </location>
    <ligand>
        <name>GTP</name>
        <dbReference type="ChEBI" id="CHEBI:37565"/>
    </ligand>
</feature>
<protein>
    <recommendedName>
        <fullName evidence="8">Probable molybdenum cofactor guanylyltransferase</fullName>
        <shortName evidence="8">MoCo guanylyltransferase</shortName>
        <ecNumber evidence="8">2.7.7.77</ecNumber>
    </recommendedName>
    <alternativeName>
        <fullName evidence="8">GTP:molybdopterin guanylyltransferase</fullName>
    </alternativeName>
    <alternativeName>
        <fullName evidence="8">Mo-MPT guanylyltransferase</fullName>
    </alternativeName>
    <alternativeName>
        <fullName evidence="8">Molybdopterin guanylyltransferase</fullName>
    </alternativeName>
    <alternativeName>
        <fullName evidence="8">Molybdopterin-guanine dinucleotide synthase</fullName>
        <shortName evidence="8">MGD synthase</shortName>
    </alternativeName>
</protein>
<organism evidence="10 11">
    <name type="scientific">Methanocaldococcus infernus (strain DSM 11812 / JCM 15783 / ME)</name>
    <dbReference type="NCBI Taxonomy" id="573063"/>
    <lineage>
        <taxon>Archaea</taxon>
        <taxon>Methanobacteriati</taxon>
        <taxon>Methanobacteriota</taxon>
        <taxon>Methanomada group</taxon>
        <taxon>Methanococci</taxon>
        <taxon>Methanococcales</taxon>
        <taxon>Methanocaldococcaceae</taxon>
        <taxon>Methanocaldococcus</taxon>
    </lineage>
</organism>
<comment type="caution">
    <text evidence="8">Lacks conserved residue(s) required for the propagation of feature annotation.</text>
</comment>
<evidence type="ECO:0000256" key="6">
    <source>
        <dbReference type="ARBA" id="ARBA00023134"/>
    </source>
</evidence>
<evidence type="ECO:0000256" key="3">
    <source>
        <dbReference type="ARBA" id="ARBA00022723"/>
    </source>
</evidence>
<proteinExistence type="inferred from homology"/>
<dbReference type="PANTHER" id="PTHR19136">
    <property type="entry name" value="MOLYBDENUM COFACTOR GUANYLYLTRANSFERASE"/>
    <property type="match status" value="1"/>
</dbReference>
<accession>D5VQT9</accession>
<sequence>MISAIILAGGKGKRIGGNKPFKKFGDKYLIDYPISILKKLKIPYTIVTSKNLLFKYNNFLSFDLIDDFGPLAGILSGMRTLNSEWYLVLPCDCPFLTEDFINYLIANIKFAEKRGCKCIVPRHRNGFIEPLFSLYRKDSKIYLNKLILEDKRKIIYLIRELNPLYVDAEKFKNVFININTPEELRDALKHLIKK</sequence>
<dbReference type="EMBL" id="CP002009">
    <property type="protein sequence ID" value="ADG12942.1"/>
    <property type="molecule type" value="Genomic_DNA"/>
</dbReference>
<name>D5VQT9_METIM</name>
<evidence type="ECO:0000256" key="8">
    <source>
        <dbReference type="HAMAP-Rule" id="MF_00316"/>
    </source>
</evidence>
<comment type="similarity">
    <text evidence="8">Belongs to the MobA family.</text>
</comment>
<reference evidence="10" key="1">
    <citation type="submission" date="2010-04" db="EMBL/GenBank/DDBJ databases">
        <title>Complete sequence of Methanocaldococcus infernus ME.</title>
        <authorList>
            <consortium name="US DOE Joint Genome Institute"/>
            <person name="Lucas S."/>
            <person name="Copeland A."/>
            <person name="Lapidus A."/>
            <person name="Cheng J.-F."/>
            <person name="Bruce D."/>
            <person name="Goodwin L."/>
            <person name="Pitluck S."/>
            <person name="Munk A.C."/>
            <person name="Detter J.C."/>
            <person name="Han C."/>
            <person name="Tapia R."/>
            <person name="Land M."/>
            <person name="Hauser L."/>
            <person name="Kyrpides N."/>
            <person name="Mikhailova N."/>
            <person name="Sieprawska-Lupa M."/>
            <person name="Whitman W.B."/>
            <person name="Woyke T."/>
        </authorList>
    </citation>
    <scope>NUCLEOTIDE SEQUENCE [LARGE SCALE GENOMIC DNA]</scope>
    <source>
        <strain evidence="10">ME</strain>
    </source>
</reference>
<comment type="subcellular location">
    <subcellularLocation>
        <location evidence="8">Cytoplasm</location>
    </subcellularLocation>
</comment>
<dbReference type="eggNOG" id="arCOG01872">
    <property type="taxonomic scope" value="Archaea"/>
</dbReference>
<evidence type="ECO:0000256" key="1">
    <source>
        <dbReference type="ARBA" id="ARBA00022490"/>
    </source>
</evidence>
<comment type="domain">
    <text evidence="8">The N-terminal domain determines nucleotide recognition and specific binding, while the C-terminal domain determines the specific binding to the target protein.</text>
</comment>
<keyword evidence="11" id="KW-1185">Reference proteome</keyword>
<evidence type="ECO:0000256" key="7">
    <source>
        <dbReference type="ARBA" id="ARBA00023150"/>
    </source>
</evidence>
<evidence type="ECO:0000256" key="2">
    <source>
        <dbReference type="ARBA" id="ARBA00022679"/>
    </source>
</evidence>
<dbReference type="CDD" id="cd02503">
    <property type="entry name" value="MobA"/>
    <property type="match status" value="1"/>
</dbReference>
<comment type="catalytic activity">
    <reaction evidence="8">
        <text>Mo-molybdopterin + GTP + H(+) = Mo-molybdopterin guanine dinucleotide + diphosphate</text>
        <dbReference type="Rhea" id="RHEA:34243"/>
        <dbReference type="ChEBI" id="CHEBI:15378"/>
        <dbReference type="ChEBI" id="CHEBI:33019"/>
        <dbReference type="ChEBI" id="CHEBI:37565"/>
        <dbReference type="ChEBI" id="CHEBI:71302"/>
        <dbReference type="ChEBI" id="CHEBI:71310"/>
        <dbReference type="EC" id="2.7.7.77"/>
    </reaction>
</comment>
<feature type="binding site" evidence="8">
    <location>
        <position position="92"/>
    </location>
    <ligand>
        <name>GTP</name>
        <dbReference type="ChEBI" id="CHEBI:37565"/>
    </ligand>
</feature>
<dbReference type="Pfam" id="PF12804">
    <property type="entry name" value="NTP_transf_3"/>
    <property type="match status" value="1"/>
</dbReference>
<gene>
    <name evidence="8" type="primary">mobA</name>
    <name evidence="10" type="ordered locus">Metin_0272</name>
</gene>
<comment type="cofactor">
    <cofactor evidence="8">
        <name>Mg(2+)</name>
        <dbReference type="ChEBI" id="CHEBI:18420"/>
    </cofactor>
</comment>
<dbReference type="GO" id="GO:0006777">
    <property type="term" value="P:Mo-molybdopterin cofactor biosynthetic process"/>
    <property type="evidence" value="ECO:0007669"/>
    <property type="project" value="UniProtKB-KW"/>
</dbReference>
<dbReference type="Gene3D" id="3.90.550.10">
    <property type="entry name" value="Spore Coat Polysaccharide Biosynthesis Protein SpsA, Chain A"/>
    <property type="match status" value="1"/>
</dbReference>
<dbReference type="GO" id="GO:0005737">
    <property type="term" value="C:cytoplasm"/>
    <property type="evidence" value="ECO:0007669"/>
    <property type="project" value="UniProtKB-SubCell"/>
</dbReference>
<dbReference type="AlphaFoldDB" id="D5VQT9"/>
<feature type="binding site" evidence="8">
    <location>
        <position position="92"/>
    </location>
    <ligand>
        <name>Mg(2+)</name>
        <dbReference type="ChEBI" id="CHEBI:18420"/>
    </ligand>
</feature>
<keyword evidence="5 8" id="KW-0460">Magnesium</keyword>
<dbReference type="GO" id="GO:0061603">
    <property type="term" value="F:molybdenum cofactor guanylyltransferase activity"/>
    <property type="evidence" value="ECO:0007669"/>
    <property type="project" value="UniProtKB-EC"/>
</dbReference>
<dbReference type="PANTHER" id="PTHR19136:SF81">
    <property type="entry name" value="MOLYBDENUM COFACTOR GUANYLYLTRANSFERASE"/>
    <property type="match status" value="1"/>
</dbReference>
<dbReference type="Proteomes" id="UP000002061">
    <property type="component" value="Chromosome"/>
</dbReference>
<keyword evidence="4 8" id="KW-0547">Nucleotide-binding</keyword>
<dbReference type="GO" id="GO:0046872">
    <property type="term" value="F:metal ion binding"/>
    <property type="evidence" value="ECO:0007669"/>
    <property type="project" value="UniProtKB-KW"/>
</dbReference>
<dbReference type="InterPro" id="IPR025877">
    <property type="entry name" value="MobA-like_NTP_Trfase"/>
</dbReference>
<dbReference type="OrthoDB" id="28434at2157"/>
<evidence type="ECO:0000313" key="10">
    <source>
        <dbReference type="EMBL" id="ADG12942.1"/>
    </source>
</evidence>
<keyword evidence="3 8" id="KW-0479">Metal-binding</keyword>
<evidence type="ECO:0000256" key="4">
    <source>
        <dbReference type="ARBA" id="ARBA00022741"/>
    </source>
</evidence>
<dbReference type="GeneID" id="9131272"/>
<feature type="binding site" evidence="8">
    <location>
        <begin position="7"/>
        <end position="9"/>
    </location>
    <ligand>
        <name>GTP</name>
        <dbReference type="ChEBI" id="CHEBI:37565"/>
    </ligand>
</feature>
<dbReference type="InterPro" id="IPR029044">
    <property type="entry name" value="Nucleotide-diphossugar_trans"/>
</dbReference>
<dbReference type="HAMAP" id="MF_00316">
    <property type="entry name" value="MobA"/>
    <property type="match status" value="1"/>
</dbReference>
<dbReference type="KEGG" id="mif:Metin_0272"/>
<keyword evidence="7 8" id="KW-0501">Molybdenum cofactor biosynthesis</keyword>
<dbReference type="EC" id="2.7.7.77" evidence="8"/>
<dbReference type="GO" id="GO:0005525">
    <property type="term" value="F:GTP binding"/>
    <property type="evidence" value="ECO:0007669"/>
    <property type="project" value="UniProtKB-UniRule"/>
</dbReference>
<keyword evidence="2 8" id="KW-0808">Transferase</keyword>
<keyword evidence="6 8" id="KW-0342">GTP-binding</keyword>
<dbReference type="SUPFAM" id="SSF53448">
    <property type="entry name" value="Nucleotide-diphospho-sugar transferases"/>
    <property type="match status" value="1"/>
</dbReference>
<feature type="binding site" evidence="8">
    <location>
        <position position="19"/>
    </location>
    <ligand>
        <name>GTP</name>
        <dbReference type="ChEBI" id="CHEBI:37565"/>
    </ligand>
</feature>
<dbReference type="RefSeq" id="WP_013099688.1">
    <property type="nucleotide sequence ID" value="NC_014122.1"/>
</dbReference>
<dbReference type="HOGENOM" id="CLU_055597_2_2_2"/>
<dbReference type="STRING" id="573063.Metin_0272"/>
<keyword evidence="1 8" id="KW-0963">Cytoplasm</keyword>
<evidence type="ECO:0000313" key="11">
    <source>
        <dbReference type="Proteomes" id="UP000002061"/>
    </source>
</evidence>